<evidence type="ECO:0000259" key="13">
    <source>
        <dbReference type="PROSITE" id="PS50046"/>
    </source>
</evidence>
<dbReference type="SMART" id="SM00065">
    <property type="entry name" value="GAF"/>
    <property type="match status" value="1"/>
</dbReference>
<comment type="catalytic activity">
    <reaction evidence="1">
        <text>ATP + protein L-histidine = ADP + protein N-phospho-L-histidine.</text>
        <dbReference type="EC" id="2.7.13.3"/>
    </reaction>
</comment>
<dbReference type="GO" id="GO:0004673">
    <property type="term" value="F:protein histidine kinase activity"/>
    <property type="evidence" value="ECO:0007669"/>
    <property type="project" value="UniProtKB-EC"/>
</dbReference>
<dbReference type="Proteomes" id="UP000285232">
    <property type="component" value="Unassembled WGS sequence"/>
</dbReference>
<keyword evidence="16" id="KW-1185">Reference proteome</keyword>
<keyword evidence="10" id="KW-0157">Chromophore</keyword>
<dbReference type="GO" id="GO:0000160">
    <property type="term" value="P:phosphorelay signal transduction system"/>
    <property type="evidence" value="ECO:0007669"/>
    <property type="project" value="InterPro"/>
</dbReference>
<sequence>MSVFLQRTERKNRLAEKRTYAVNINVSPDELSVNNCDREPIHIPGAIQPFGTLLAGSPTLDTVTHAAANLGDHLDIAAKNALGQKFTDILPGKVLHDVRNILSYPTATTQRERVGAYEINGRDFELFAHRNGSNQAIIEIEDCQEREQSGDRAPVEQSRLFLAQAATQPDIEKFLRVAVVGLRELTGFDRVKAYRYAADGSGEVVAESRDPKAPSFFGLRYPAWDVPAQARALQVKNPVRMISDIDQEPVPVLTHQEDTEPLDMSLAHLRGISPIHVEYLQNMGVGATLTIGIVVDGKLWGMFSCHHMEARVITSDARIAAELFGQMVSLLIKERQENEQARARSDAAHARQNILAHSDAVNDLLHAFPSIAEILRELVDCDGLAVLRDDKVQTDGSVPSHEAIRAIGGYAEWDENLLENTDSLVDAKWHHGTSGFVPDLDGVAGCLIVRATAAYPLQLMFFRDEIEKTVKWAGEPKKEYGEGEFGPRITPRGSFEAYMVEQKNRSKDWSAFDMASAREIQIMLTQITAKSEREQLSRHKDLVSHQRQQDLMIAELNHRVKNILALIRSLSRQAKDSAASLESYATALEQRISALAAAHDLAVSESMRGVSLRGILDTELGPYLHAENSQAILAGPVVGLRADVAPMIALVFHEIISNAAKYGALSVTDGIVQARWSVDEDGLTFSWRELGGPEVKEPTRHGFGRSLIEKAIPYEFDGEARLDYDPSGLKFDFSLPARNLVDLDKDAEPKLATKVAEIKRVASGKTALLIEDNVVLAMDMVDSLYRLGAEHIETAATIDSGMSLVKTMDFDFAVLDMNLRGEVAFDVAIALKERGVPFIFVTGYGSKMDIPHDLERVPVLTKPVDDGTLSNGVGKILNSGERN</sequence>
<accession>A0A419RVX5</accession>
<feature type="modified residue" description="4-aspartylphosphate" evidence="12">
    <location>
        <position position="816"/>
    </location>
</feature>
<dbReference type="Gene3D" id="3.30.450.20">
    <property type="entry name" value="PAS domain"/>
    <property type="match status" value="1"/>
</dbReference>
<dbReference type="AlphaFoldDB" id="A0A419RVX5"/>
<dbReference type="SMART" id="SM00911">
    <property type="entry name" value="HWE_HK"/>
    <property type="match status" value="1"/>
</dbReference>
<dbReference type="Gene3D" id="3.30.450.270">
    <property type="match status" value="1"/>
</dbReference>
<dbReference type="PROSITE" id="PS50046">
    <property type="entry name" value="PHYTOCHROME_2"/>
    <property type="match status" value="1"/>
</dbReference>
<dbReference type="SUPFAM" id="SSF55785">
    <property type="entry name" value="PYP-like sensor domain (PAS domain)"/>
    <property type="match status" value="1"/>
</dbReference>
<keyword evidence="3" id="KW-0600">Photoreceptor protein</keyword>
<dbReference type="EMBL" id="RAHX01000001">
    <property type="protein sequence ID" value="RJY09917.1"/>
    <property type="molecule type" value="Genomic_DNA"/>
</dbReference>
<proteinExistence type="predicted"/>
<dbReference type="InterPro" id="IPR013654">
    <property type="entry name" value="PAS_2"/>
</dbReference>
<feature type="domain" description="Phytochrome chromophore attachment site" evidence="13">
    <location>
        <begin position="170"/>
        <end position="326"/>
    </location>
</feature>
<dbReference type="InterPro" id="IPR003018">
    <property type="entry name" value="GAF"/>
</dbReference>
<keyword evidence="4 12" id="KW-0597">Phosphoprotein</keyword>
<dbReference type="InterPro" id="IPR013515">
    <property type="entry name" value="Phytochrome_cen-reg"/>
</dbReference>
<evidence type="ECO:0000256" key="4">
    <source>
        <dbReference type="ARBA" id="ARBA00022553"/>
    </source>
</evidence>
<evidence type="ECO:0000256" key="5">
    <source>
        <dbReference type="ARBA" id="ARBA00022606"/>
    </source>
</evidence>
<keyword evidence="6" id="KW-0808">Transferase</keyword>
<dbReference type="PROSITE" id="PS50110">
    <property type="entry name" value="RESPONSE_REGULATORY"/>
    <property type="match status" value="1"/>
</dbReference>
<dbReference type="Pfam" id="PF07536">
    <property type="entry name" value="HWE_HK"/>
    <property type="match status" value="1"/>
</dbReference>
<dbReference type="OrthoDB" id="136506at2"/>
<dbReference type="EC" id="2.7.13.3" evidence="2"/>
<dbReference type="Pfam" id="PF08446">
    <property type="entry name" value="PAS_2"/>
    <property type="match status" value="1"/>
</dbReference>
<dbReference type="InterPro" id="IPR011102">
    <property type="entry name" value="Sig_transdc_His_kinase_HWE"/>
</dbReference>
<evidence type="ECO:0000313" key="16">
    <source>
        <dbReference type="Proteomes" id="UP000285232"/>
    </source>
</evidence>
<dbReference type="GO" id="GO:0009584">
    <property type="term" value="P:detection of visible light"/>
    <property type="evidence" value="ECO:0007669"/>
    <property type="project" value="InterPro"/>
</dbReference>
<evidence type="ECO:0000256" key="9">
    <source>
        <dbReference type="ARBA" id="ARBA00022840"/>
    </source>
</evidence>
<dbReference type="PRINTS" id="PR01033">
    <property type="entry name" value="PHYTOCHROME"/>
</dbReference>
<evidence type="ECO:0000256" key="1">
    <source>
        <dbReference type="ARBA" id="ARBA00000085"/>
    </source>
</evidence>
<protein>
    <recommendedName>
        <fullName evidence="2">histidine kinase</fullName>
        <ecNumber evidence="2">2.7.13.3</ecNumber>
    </recommendedName>
</protein>
<keyword evidence="9" id="KW-0067">ATP-binding</keyword>
<evidence type="ECO:0000256" key="12">
    <source>
        <dbReference type="PROSITE-ProRule" id="PRU00169"/>
    </source>
</evidence>
<dbReference type="Pfam" id="PF00360">
    <property type="entry name" value="PHY"/>
    <property type="match status" value="1"/>
</dbReference>
<gene>
    <name evidence="15" type="ORF">D6201_11665</name>
</gene>
<dbReference type="SMART" id="SM00448">
    <property type="entry name" value="REC"/>
    <property type="match status" value="1"/>
</dbReference>
<keyword evidence="5" id="KW-0716">Sensory transduction</keyword>
<evidence type="ECO:0000256" key="2">
    <source>
        <dbReference type="ARBA" id="ARBA00012438"/>
    </source>
</evidence>
<keyword evidence="7" id="KW-0547">Nucleotide-binding</keyword>
<dbReference type="PANTHER" id="PTHR41523">
    <property type="entry name" value="TWO-COMPONENT SYSTEM SENSOR PROTEIN"/>
    <property type="match status" value="1"/>
</dbReference>
<reference evidence="15 16" key="1">
    <citation type="journal article" date="2017" name="Int. J. Syst. Evol. Microbiol.">
        <title>Erythrobacter aquimixticola sp. nov., isolated from the junction between the ocean and a freshwater spring.</title>
        <authorList>
            <person name="Park S."/>
            <person name="Jung Y.T."/>
            <person name="Choi S.J."/>
            <person name="Yoon J.H."/>
        </authorList>
    </citation>
    <scope>NUCLEOTIDE SEQUENCE [LARGE SCALE GENOMIC DNA]</scope>
    <source>
        <strain evidence="15 16">JSSK-14</strain>
    </source>
</reference>
<dbReference type="GO" id="GO:0006355">
    <property type="term" value="P:regulation of DNA-templated transcription"/>
    <property type="evidence" value="ECO:0007669"/>
    <property type="project" value="InterPro"/>
</dbReference>
<dbReference type="InterPro" id="IPR001294">
    <property type="entry name" value="Phytochrome"/>
</dbReference>
<dbReference type="SUPFAM" id="SSF52172">
    <property type="entry name" value="CheY-like"/>
    <property type="match status" value="1"/>
</dbReference>
<evidence type="ECO:0000256" key="3">
    <source>
        <dbReference type="ARBA" id="ARBA00022543"/>
    </source>
</evidence>
<dbReference type="InterPro" id="IPR036890">
    <property type="entry name" value="HATPase_C_sf"/>
</dbReference>
<keyword evidence="11" id="KW-0675">Receptor</keyword>
<organism evidence="15 16">
    <name type="scientific">Aurantiacibacter aquimixticola</name>
    <dbReference type="NCBI Taxonomy" id="1958945"/>
    <lineage>
        <taxon>Bacteria</taxon>
        <taxon>Pseudomonadati</taxon>
        <taxon>Pseudomonadota</taxon>
        <taxon>Alphaproteobacteria</taxon>
        <taxon>Sphingomonadales</taxon>
        <taxon>Erythrobacteraceae</taxon>
        <taxon>Aurantiacibacter</taxon>
    </lineage>
</organism>
<dbReference type="Pfam" id="PF01590">
    <property type="entry name" value="GAF"/>
    <property type="match status" value="1"/>
</dbReference>
<dbReference type="InterPro" id="IPR016132">
    <property type="entry name" value="Phyto_chromo_attachment"/>
</dbReference>
<dbReference type="GO" id="GO:0009881">
    <property type="term" value="F:photoreceptor activity"/>
    <property type="evidence" value="ECO:0007669"/>
    <property type="project" value="UniProtKB-KW"/>
</dbReference>
<evidence type="ECO:0000256" key="7">
    <source>
        <dbReference type="ARBA" id="ARBA00022741"/>
    </source>
</evidence>
<evidence type="ECO:0000259" key="14">
    <source>
        <dbReference type="PROSITE" id="PS50110"/>
    </source>
</evidence>
<evidence type="ECO:0000256" key="6">
    <source>
        <dbReference type="ARBA" id="ARBA00022679"/>
    </source>
</evidence>
<evidence type="ECO:0000256" key="11">
    <source>
        <dbReference type="ARBA" id="ARBA00023170"/>
    </source>
</evidence>
<evidence type="ECO:0000313" key="15">
    <source>
        <dbReference type="EMBL" id="RJY09917.1"/>
    </source>
</evidence>
<dbReference type="Gene3D" id="3.30.450.40">
    <property type="match status" value="1"/>
</dbReference>
<feature type="domain" description="Response regulatory" evidence="14">
    <location>
        <begin position="766"/>
        <end position="877"/>
    </location>
</feature>
<dbReference type="InterPro" id="IPR035965">
    <property type="entry name" value="PAS-like_dom_sf"/>
</dbReference>
<dbReference type="PANTHER" id="PTHR41523:SF7">
    <property type="entry name" value="HISTIDINE KINASE"/>
    <property type="match status" value="1"/>
</dbReference>
<evidence type="ECO:0000256" key="8">
    <source>
        <dbReference type="ARBA" id="ARBA00022777"/>
    </source>
</evidence>
<dbReference type="SUPFAM" id="SSF55781">
    <property type="entry name" value="GAF domain-like"/>
    <property type="match status" value="2"/>
</dbReference>
<dbReference type="GO" id="GO:0005524">
    <property type="term" value="F:ATP binding"/>
    <property type="evidence" value="ECO:0007669"/>
    <property type="project" value="UniProtKB-KW"/>
</dbReference>
<name>A0A419RVX5_9SPHN</name>
<dbReference type="InterPro" id="IPR043150">
    <property type="entry name" value="Phytochrome_PHY_sf"/>
</dbReference>
<dbReference type="Gene3D" id="3.40.50.2300">
    <property type="match status" value="1"/>
</dbReference>
<dbReference type="InterPro" id="IPR029016">
    <property type="entry name" value="GAF-like_dom_sf"/>
</dbReference>
<comment type="caution">
    <text evidence="15">The sequence shown here is derived from an EMBL/GenBank/DDBJ whole genome shotgun (WGS) entry which is preliminary data.</text>
</comment>
<keyword evidence="8" id="KW-0418">Kinase</keyword>
<dbReference type="InterPro" id="IPR011006">
    <property type="entry name" value="CheY-like_superfamily"/>
</dbReference>
<dbReference type="Gene3D" id="3.30.565.10">
    <property type="entry name" value="Histidine kinase-like ATPase, C-terminal domain"/>
    <property type="match status" value="1"/>
</dbReference>
<dbReference type="InterPro" id="IPR001789">
    <property type="entry name" value="Sig_transdc_resp-reg_receiver"/>
</dbReference>
<evidence type="ECO:0000256" key="10">
    <source>
        <dbReference type="ARBA" id="ARBA00022991"/>
    </source>
</evidence>